<protein>
    <submittedName>
        <fullName evidence="2">Uncharacterized protein</fullName>
    </submittedName>
</protein>
<gene>
    <name evidence="2" type="ORF">SCF082_LOCUS24770</name>
</gene>
<feature type="compositionally biased region" description="Polar residues" evidence="1">
    <location>
        <begin position="566"/>
        <end position="606"/>
    </location>
</feature>
<reference evidence="2 3" key="1">
    <citation type="submission" date="2024-02" db="EMBL/GenBank/DDBJ databases">
        <authorList>
            <person name="Chen Y."/>
            <person name="Shah S."/>
            <person name="Dougan E. K."/>
            <person name="Thang M."/>
            <person name="Chan C."/>
        </authorList>
    </citation>
    <scope>NUCLEOTIDE SEQUENCE [LARGE SCALE GENOMIC DNA]</scope>
</reference>
<feature type="region of interest" description="Disordered" evidence="1">
    <location>
        <begin position="556"/>
        <end position="658"/>
    </location>
</feature>
<name>A0ABP0LVL6_9DINO</name>
<comment type="caution">
    <text evidence="2">The sequence shown here is derived from an EMBL/GenBank/DDBJ whole genome shotgun (WGS) entry which is preliminary data.</text>
</comment>
<evidence type="ECO:0000313" key="3">
    <source>
        <dbReference type="Proteomes" id="UP001642464"/>
    </source>
</evidence>
<feature type="compositionally biased region" description="Polar residues" evidence="1">
    <location>
        <begin position="649"/>
        <end position="658"/>
    </location>
</feature>
<evidence type="ECO:0000313" key="2">
    <source>
        <dbReference type="EMBL" id="CAK9043255.1"/>
    </source>
</evidence>
<dbReference type="EMBL" id="CAXAMM010018391">
    <property type="protein sequence ID" value="CAK9043255.1"/>
    <property type="molecule type" value="Genomic_DNA"/>
</dbReference>
<sequence>MSELRYTKDGVPIFDGSSELYVPYRRAALNYVETLEWKKRSLAGPRLQAALEGSARVAVQHKTPGWISHHEGASQLLEFLKTKVQAPTLAEAGKMISRFFYSIKRRKGESMNAWIVRHDESLFEARRTLAEAIQEYGSPHGVSSFKKSASQVRSYGTTHPVMADVEEAESSSHHPEEQEQSPFDEHGRMREEISERHYDHASNWSGSQAGWKDWNTGWWSNQDWWRQSWPTPQPSSVGKYDVSEAASSEADKFLPDFVVAWMLLQRSGLDGTERGTIIANLKNRFTTTNVKNALKLAWPEEDLRKRDQSRGATLLVDDDENDILLQLDGEESDSEFFGLLNESDQSEYSNICSDVDHAFQAFHQARRTLRDAREKQSTFRKNRQFYPMKRDGQPGVSEPEATVLTANRDVVEETEHGLSLAEIEEPSNPLTSMKAAEKELNAVSRNKTSLQQYLRDHGAQLTGMETIPQLLSVGHRLIGERIPGHYSDTLNYGQHANKTYGEMKDTSYAQWTLTTYEESGGAEGTSNWRLKRFAAWLLSEQLQDSIRPHVNLSKKTISSKKETDAGLSSDSSFTKVSLSSTRRSPVMTSQGSQKGYTDPQRPTMTQGAIPPVPDSEEEMISDTETRILELESQLQNLKGSRKREKRVETQATPTSEEQ</sequence>
<accession>A0ABP0LVL6</accession>
<dbReference type="Proteomes" id="UP001642464">
    <property type="component" value="Unassembled WGS sequence"/>
</dbReference>
<feature type="compositionally biased region" description="Basic and acidic residues" evidence="1">
    <location>
        <begin position="170"/>
        <end position="185"/>
    </location>
</feature>
<evidence type="ECO:0000256" key="1">
    <source>
        <dbReference type="SAM" id="MobiDB-lite"/>
    </source>
</evidence>
<organism evidence="2 3">
    <name type="scientific">Durusdinium trenchii</name>
    <dbReference type="NCBI Taxonomy" id="1381693"/>
    <lineage>
        <taxon>Eukaryota</taxon>
        <taxon>Sar</taxon>
        <taxon>Alveolata</taxon>
        <taxon>Dinophyceae</taxon>
        <taxon>Suessiales</taxon>
        <taxon>Symbiodiniaceae</taxon>
        <taxon>Durusdinium</taxon>
    </lineage>
</organism>
<feature type="region of interest" description="Disordered" evidence="1">
    <location>
        <begin position="166"/>
        <end position="185"/>
    </location>
</feature>
<keyword evidence="3" id="KW-1185">Reference proteome</keyword>
<proteinExistence type="predicted"/>